<dbReference type="InterPro" id="IPR014914">
    <property type="entry name" value="RES_dom"/>
</dbReference>
<protein>
    <submittedName>
        <fullName evidence="2">RES family NAD+ phosphorylase</fullName>
    </submittedName>
</protein>
<dbReference type="Pfam" id="PF08808">
    <property type="entry name" value="RES"/>
    <property type="match status" value="1"/>
</dbReference>
<proteinExistence type="predicted"/>
<name>A0ABZ0RN40_9BACT</name>
<keyword evidence="3" id="KW-1185">Reference proteome</keyword>
<feature type="domain" description="RES" evidence="1">
    <location>
        <begin position="43"/>
        <end position="184"/>
    </location>
</feature>
<dbReference type="SMART" id="SM00953">
    <property type="entry name" value="RES"/>
    <property type="match status" value="1"/>
</dbReference>
<accession>A0ABZ0RN40</accession>
<evidence type="ECO:0000313" key="2">
    <source>
        <dbReference type="EMBL" id="WPJ97532.1"/>
    </source>
</evidence>
<sequence>MKAHSQRAQIAARLEGRVSDLVSTFDAEVYRFVQPKYTSVADMFAGKGPLYANGRWLAKGTKLATYTALAPEVALAEALAATRYYGFPDSRAAPLVFVTAQAKLKKVIDLRDGSIRQRLRLSNSTITELDWRFENTKGRESITQAFGWALQATGVEGFLCPSAALSDGTNLIVFPQNLKRPTSLRILSEVKWS</sequence>
<gene>
    <name evidence="2" type="ORF">SH580_07390</name>
</gene>
<evidence type="ECO:0000259" key="1">
    <source>
        <dbReference type="SMART" id="SM00953"/>
    </source>
</evidence>
<organism evidence="2 3">
    <name type="scientific">Coraliomargarita algicola</name>
    <dbReference type="NCBI Taxonomy" id="3092156"/>
    <lineage>
        <taxon>Bacteria</taxon>
        <taxon>Pseudomonadati</taxon>
        <taxon>Verrucomicrobiota</taxon>
        <taxon>Opitutia</taxon>
        <taxon>Puniceicoccales</taxon>
        <taxon>Coraliomargaritaceae</taxon>
        <taxon>Coraliomargarita</taxon>
    </lineage>
</organism>
<dbReference type="RefSeq" id="WP_319834374.1">
    <property type="nucleotide sequence ID" value="NZ_CP138858.1"/>
</dbReference>
<dbReference type="EMBL" id="CP138858">
    <property type="protein sequence ID" value="WPJ97532.1"/>
    <property type="molecule type" value="Genomic_DNA"/>
</dbReference>
<evidence type="ECO:0000313" key="3">
    <source>
        <dbReference type="Proteomes" id="UP001324993"/>
    </source>
</evidence>
<reference evidence="2 3" key="1">
    <citation type="submission" date="2023-11" db="EMBL/GenBank/DDBJ databases">
        <title>Coraliomargarita sp. nov., isolated from marine algae.</title>
        <authorList>
            <person name="Lee J.K."/>
            <person name="Baek J.H."/>
            <person name="Kim J.M."/>
            <person name="Choi D.G."/>
            <person name="Jeon C.O."/>
        </authorList>
    </citation>
    <scope>NUCLEOTIDE SEQUENCE [LARGE SCALE GENOMIC DNA]</scope>
    <source>
        <strain evidence="2 3">J2-16</strain>
    </source>
</reference>
<dbReference type="Proteomes" id="UP001324993">
    <property type="component" value="Chromosome"/>
</dbReference>